<evidence type="ECO:0000259" key="2">
    <source>
        <dbReference type="Pfam" id="PF05199"/>
    </source>
</evidence>
<evidence type="ECO:0000313" key="3">
    <source>
        <dbReference type="EMBL" id="WAR23418.1"/>
    </source>
</evidence>
<dbReference type="EMBL" id="CP111024">
    <property type="protein sequence ID" value="WAR23418.1"/>
    <property type="molecule type" value="Genomic_DNA"/>
</dbReference>
<dbReference type="SUPFAM" id="SSF54373">
    <property type="entry name" value="FAD-linked reductases, C-terminal domain"/>
    <property type="match status" value="1"/>
</dbReference>
<dbReference type="Gene3D" id="3.50.50.60">
    <property type="entry name" value="FAD/NAD(P)-binding domain"/>
    <property type="match status" value="1"/>
</dbReference>
<dbReference type="InterPro" id="IPR036188">
    <property type="entry name" value="FAD/NAD-bd_sf"/>
</dbReference>
<organism evidence="3 4">
    <name type="scientific">Mya arenaria</name>
    <name type="common">Soft-shell clam</name>
    <dbReference type="NCBI Taxonomy" id="6604"/>
    <lineage>
        <taxon>Eukaryota</taxon>
        <taxon>Metazoa</taxon>
        <taxon>Spiralia</taxon>
        <taxon>Lophotrochozoa</taxon>
        <taxon>Mollusca</taxon>
        <taxon>Bivalvia</taxon>
        <taxon>Autobranchia</taxon>
        <taxon>Heteroconchia</taxon>
        <taxon>Euheterodonta</taxon>
        <taxon>Imparidentia</taxon>
        <taxon>Neoheterodontei</taxon>
        <taxon>Myida</taxon>
        <taxon>Myoidea</taxon>
        <taxon>Myidae</taxon>
        <taxon>Mya</taxon>
    </lineage>
</organism>
<sequence>METDTFKNVGVDTSKTKISFCSQFEYRSDAYWECYIRHISTTEYHPCCTAPMGPDNDNSAVLDLNLRVRGIANLRVVDASVFPNITSGNINAPDSHGGRESCRNDSKSMIMLSSEPELQVLWSPQGWQRMPEPPFFFLRPGDILMNQNLQAGLPAGSHCIRPRLIRDITRRVKKMSSRD</sequence>
<proteinExistence type="inferred from homology"/>
<reference evidence="3" key="1">
    <citation type="submission" date="2022-11" db="EMBL/GenBank/DDBJ databases">
        <title>Centuries of genome instability and evolution in soft-shell clam transmissible cancer (bioRxiv).</title>
        <authorList>
            <person name="Hart S.F.M."/>
            <person name="Yonemitsu M.A."/>
            <person name="Giersch R.M."/>
            <person name="Beal B.F."/>
            <person name="Arriagada G."/>
            <person name="Davis B.W."/>
            <person name="Ostrander E.A."/>
            <person name="Goff S.P."/>
            <person name="Metzger M.J."/>
        </authorList>
    </citation>
    <scope>NUCLEOTIDE SEQUENCE</scope>
    <source>
        <strain evidence="3">MELC-2E11</strain>
        <tissue evidence="3">Siphon/mantle</tissue>
    </source>
</reference>
<dbReference type="PANTHER" id="PTHR11552:SF147">
    <property type="entry name" value="CHOLINE DEHYDROGENASE, MITOCHONDRIAL"/>
    <property type="match status" value="1"/>
</dbReference>
<protein>
    <submittedName>
        <fullName evidence="3">DHGL-like protein</fullName>
    </submittedName>
</protein>
<dbReference type="InterPro" id="IPR012132">
    <property type="entry name" value="GMC_OxRdtase"/>
</dbReference>
<dbReference type="Proteomes" id="UP001164746">
    <property type="component" value="Chromosome 13"/>
</dbReference>
<name>A0ABY7FMI5_MYAAR</name>
<comment type="similarity">
    <text evidence="1">Belongs to the GMC oxidoreductase family.</text>
</comment>
<evidence type="ECO:0000256" key="1">
    <source>
        <dbReference type="ARBA" id="ARBA00010790"/>
    </source>
</evidence>
<dbReference type="Pfam" id="PF05199">
    <property type="entry name" value="GMC_oxred_C"/>
    <property type="match status" value="1"/>
</dbReference>
<feature type="domain" description="Glucose-methanol-choline oxidoreductase C-terminal" evidence="2">
    <location>
        <begin position="15"/>
        <end position="93"/>
    </location>
</feature>
<dbReference type="PANTHER" id="PTHR11552">
    <property type="entry name" value="GLUCOSE-METHANOL-CHOLINE GMC OXIDOREDUCTASE"/>
    <property type="match status" value="1"/>
</dbReference>
<keyword evidence="4" id="KW-1185">Reference proteome</keyword>
<dbReference type="InterPro" id="IPR007867">
    <property type="entry name" value="GMC_OxRtase_C"/>
</dbReference>
<dbReference type="SUPFAM" id="SSF51905">
    <property type="entry name" value="FAD/NAD(P)-binding domain"/>
    <property type="match status" value="1"/>
</dbReference>
<gene>
    <name evidence="3" type="ORF">MAR_037087</name>
</gene>
<evidence type="ECO:0000313" key="4">
    <source>
        <dbReference type="Proteomes" id="UP001164746"/>
    </source>
</evidence>
<accession>A0ABY7FMI5</accession>